<dbReference type="SUPFAM" id="SSF52540">
    <property type="entry name" value="P-loop containing nucleoside triphosphate hydrolases"/>
    <property type="match status" value="1"/>
</dbReference>
<gene>
    <name evidence="9" type="ORF">FSB_LOCUS16083</name>
</gene>
<dbReference type="InterPro" id="IPR011713">
    <property type="entry name" value="Leu-rich_rpt_3"/>
</dbReference>
<feature type="domain" description="NB-ARC" evidence="6">
    <location>
        <begin position="1"/>
        <end position="147"/>
    </location>
</feature>
<dbReference type="InterPro" id="IPR027417">
    <property type="entry name" value="P-loop_NTPase"/>
</dbReference>
<dbReference type="Gene3D" id="3.40.50.300">
    <property type="entry name" value="P-loop containing nucleotide triphosphate hydrolases"/>
    <property type="match status" value="1"/>
</dbReference>
<evidence type="ECO:0000259" key="8">
    <source>
        <dbReference type="Pfam" id="PF23598"/>
    </source>
</evidence>
<dbReference type="Pfam" id="PF00931">
    <property type="entry name" value="NB-ARC"/>
    <property type="match status" value="1"/>
</dbReference>
<dbReference type="InterPro" id="IPR002182">
    <property type="entry name" value="NB-ARC"/>
</dbReference>
<keyword evidence="4" id="KW-0520">NAD</keyword>
<organism evidence="9">
    <name type="scientific">Fagus sylvatica</name>
    <name type="common">Beechnut</name>
    <dbReference type="NCBI Taxonomy" id="28930"/>
    <lineage>
        <taxon>Eukaryota</taxon>
        <taxon>Viridiplantae</taxon>
        <taxon>Streptophyta</taxon>
        <taxon>Embryophyta</taxon>
        <taxon>Tracheophyta</taxon>
        <taxon>Spermatophyta</taxon>
        <taxon>Magnoliopsida</taxon>
        <taxon>eudicotyledons</taxon>
        <taxon>Gunneridae</taxon>
        <taxon>Pentapetalae</taxon>
        <taxon>rosids</taxon>
        <taxon>fabids</taxon>
        <taxon>Fagales</taxon>
        <taxon>Fagaceae</taxon>
        <taxon>Fagus</taxon>
    </lineage>
</organism>
<evidence type="ECO:0000259" key="7">
    <source>
        <dbReference type="Pfam" id="PF20160"/>
    </source>
</evidence>
<dbReference type="Pfam" id="PF20160">
    <property type="entry name" value="C-JID"/>
    <property type="match status" value="1"/>
</dbReference>
<comment type="catalytic activity">
    <reaction evidence="5">
        <text>NAD(+) + H2O = ADP-D-ribose + nicotinamide + H(+)</text>
        <dbReference type="Rhea" id="RHEA:16301"/>
        <dbReference type="ChEBI" id="CHEBI:15377"/>
        <dbReference type="ChEBI" id="CHEBI:15378"/>
        <dbReference type="ChEBI" id="CHEBI:17154"/>
        <dbReference type="ChEBI" id="CHEBI:57540"/>
        <dbReference type="ChEBI" id="CHEBI:57967"/>
        <dbReference type="EC" id="3.2.2.6"/>
    </reaction>
    <physiologicalReaction direction="left-to-right" evidence="5">
        <dbReference type="Rhea" id="RHEA:16302"/>
    </physiologicalReaction>
</comment>
<dbReference type="GO" id="GO:0006952">
    <property type="term" value="P:defense response"/>
    <property type="evidence" value="ECO:0007669"/>
    <property type="project" value="UniProtKB-KW"/>
</dbReference>
<evidence type="ECO:0000256" key="4">
    <source>
        <dbReference type="ARBA" id="ARBA00023027"/>
    </source>
</evidence>
<name>A0A2N9FMS4_FAGSY</name>
<dbReference type="SUPFAM" id="SSF52058">
    <property type="entry name" value="L domain-like"/>
    <property type="match status" value="1"/>
</dbReference>
<evidence type="ECO:0000313" key="9">
    <source>
        <dbReference type="EMBL" id="SPC88201.1"/>
    </source>
</evidence>
<protein>
    <recommendedName>
        <fullName evidence="1">ADP-ribosyl cyclase/cyclic ADP-ribose hydrolase</fullName>
        <ecNumber evidence="1">3.2.2.6</ecNumber>
    </recommendedName>
</protein>
<dbReference type="InterPro" id="IPR044974">
    <property type="entry name" value="Disease_R_plants"/>
</dbReference>
<keyword evidence="2" id="KW-0433">Leucine-rich repeat</keyword>
<dbReference type="PANTHER" id="PTHR11017:SF573">
    <property type="entry name" value="ADP-RIBOSYL CYCLASE_CYCLIC ADP-RIBOSE HYDROLASE"/>
    <property type="match status" value="1"/>
</dbReference>
<feature type="domain" description="C-JID" evidence="7">
    <location>
        <begin position="547"/>
        <end position="687"/>
    </location>
</feature>
<dbReference type="InterPro" id="IPR032675">
    <property type="entry name" value="LRR_dom_sf"/>
</dbReference>
<evidence type="ECO:0000256" key="1">
    <source>
        <dbReference type="ARBA" id="ARBA00011982"/>
    </source>
</evidence>
<dbReference type="InterPro" id="IPR055414">
    <property type="entry name" value="LRR_R13L4/SHOC2-like"/>
</dbReference>
<dbReference type="AlphaFoldDB" id="A0A2N9FMS4"/>
<reference evidence="9" key="1">
    <citation type="submission" date="2018-02" db="EMBL/GenBank/DDBJ databases">
        <authorList>
            <person name="Cohen D.B."/>
            <person name="Kent A.D."/>
        </authorList>
    </citation>
    <scope>NUCLEOTIDE SEQUENCE</scope>
</reference>
<dbReference type="GO" id="GO:0061809">
    <property type="term" value="F:NAD+ nucleosidase activity, cyclic ADP-ribose generating"/>
    <property type="evidence" value="ECO:0007669"/>
    <property type="project" value="UniProtKB-EC"/>
</dbReference>
<evidence type="ECO:0000256" key="3">
    <source>
        <dbReference type="ARBA" id="ARBA00022737"/>
    </source>
</evidence>
<dbReference type="Pfam" id="PF23598">
    <property type="entry name" value="LRR_14"/>
    <property type="match status" value="1"/>
</dbReference>
<dbReference type="Pfam" id="PF07725">
    <property type="entry name" value="LRR_3"/>
    <property type="match status" value="1"/>
</dbReference>
<dbReference type="PRINTS" id="PR00364">
    <property type="entry name" value="DISEASERSIST"/>
</dbReference>
<dbReference type="InterPro" id="IPR045344">
    <property type="entry name" value="C-JID"/>
</dbReference>
<dbReference type="GO" id="GO:0051707">
    <property type="term" value="P:response to other organism"/>
    <property type="evidence" value="ECO:0007669"/>
    <property type="project" value="UniProtKB-ARBA"/>
</dbReference>
<evidence type="ECO:0000256" key="2">
    <source>
        <dbReference type="ARBA" id="ARBA00022614"/>
    </source>
</evidence>
<dbReference type="EC" id="3.2.2.6" evidence="1"/>
<dbReference type="Gene3D" id="3.80.10.10">
    <property type="entry name" value="Ribonuclease Inhibitor"/>
    <property type="match status" value="2"/>
</dbReference>
<dbReference type="EMBL" id="OIVN01000979">
    <property type="protein sequence ID" value="SPC88201.1"/>
    <property type="molecule type" value="Genomic_DNA"/>
</dbReference>
<proteinExistence type="predicted"/>
<keyword evidence="3" id="KW-0677">Repeat</keyword>
<dbReference type="PANTHER" id="PTHR11017">
    <property type="entry name" value="LEUCINE-RICH REPEAT-CONTAINING PROTEIN"/>
    <property type="match status" value="1"/>
</dbReference>
<accession>A0A2N9FMS4</accession>
<sequence length="695" mass="79467">MGGIGKTTLARFVFDMVSNQFEACSFVANVREVSEKFGLLRLQQTLLNELLMERDMNIQGNDNGVLVIKNRLHHKRILLVLDDVNELDQLKKLAGEHDWFGPGSRVIITTRDEHLLRAHKVDGIYEAKELNYDEALHLFSLKAFNKDHPTKLYLNLSKHFVQYANGLPLAIELLHDPKHLSNGLRFLDWSEYPSKSLPSSFQPDELVGLRMCCSNIERLWKGTKQSFDKLKFIQMSNSLKLIDTPNFTEVPNLEKLVVDGCTNLREVHPTIGVHKRLTLLNLKGCKNLSSLPSKLEMESLEILILSGCSKVNNIPEFMENMECLTKLYLDGTAITKLPTSFKHLSGLGSLNLRDCKNLLCLPTTLFNMKSIKYLNISGCSKLDILPVNLGNAESLEELDMGGTSITKLPLSIEHLANLASLNLKDCENLLCLPRTIFNMKSLKDLNLSGCSKLEKLLENMGDVKDLEELNTFTSIEHLTGLTSLDLRDCKNLVCLPDTVFNMKSLKDLNLSGCSKLDRCIDILYAVLKKYLQGISYQDRDYRYDLVIPGSEIPKWFSHQSMGTEVNIQEPSQLSNEWMGIAICAVFSRDHPHDQFDDDERTLVCRLIVNGYQDRQGIWISYKYGRVSSNHHWLLYLFPQYFGDRWTKRLRKFDANRFIQIGIRIESMASDLKVKKCGVRWVYKQDIEDLNRTKAY</sequence>
<dbReference type="GO" id="GO:0043531">
    <property type="term" value="F:ADP binding"/>
    <property type="evidence" value="ECO:0007669"/>
    <property type="project" value="InterPro"/>
</dbReference>
<feature type="domain" description="Disease resistance R13L4/SHOC-2-like LRR" evidence="8">
    <location>
        <begin position="350"/>
        <end position="471"/>
    </location>
</feature>
<evidence type="ECO:0000256" key="5">
    <source>
        <dbReference type="ARBA" id="ARBA00047304"/>
    </source>
</evidence>
<evidence type="ECO:0000259" key="6">
    <source>
        <dbReference type="Pfam" id="PF00931"/>
    </source>
</evidence>